<dbReference type="Proteomes" id="UP000002029">
    <property type="component" value="Chromosome"/>
</dbReference>
<dbReference type="Pfam" id="PF00930">
    <property type="entry name" value="DPPIV_N"/>
    <property type="match status" value="1"/>
</dbReference>
<dbReference type="GO" id="GO:0008236">
    <property type="term" value="F:serine-type peptidase activity"/>
    <property type="evidence" value="ECO:0007669"/>
    <property type="project" value="InterPro"/>
</dbReference>
<dbReference type="PANTHER" id="PTHR11731">
    <property type="entry name" value="PROTEASE FAMILY S9B,C DIPEPTIDYL-PEPTIDASE IV-RELATED"/>
    <property type="match status" value="1"/>
</dbReference>
<name>D2BC32_STRRD</name>
<dbReference type="STRING" id="479432.Sros_5287"/>
<dbReference type="MEROPS" id="S09.073"/>
<feature type="domain" description="Peptidase S9 prolyl oligopeptidase catalytic" evidence="2">
    <location>
        <begin position="486"/>
        <end position="682"/>
    </location>
</feature>
<dbReference type="RefSeq" id="WP_012891792.1">
    <property type="nucleotide sequence ID" value="NC_013595.1"/>
</dbReference>
<dbReference type="SUPFAM" id="SSF82171">
    <property type="entry name" value="DPP6 N-terminal domain-like"/>
    <property type="match status" value="1"/>
</dbReference>
<feature type="domain" description="Dipeptidylpeptidase IV N-terminal" evidence="3">
    <location>
        <begin position="105"/>
        <end position="329"/>
    </location>
</feature>
<dbReference type="Gene3D" id="3.40.50.1820">
    <property type="entry name" value="alpha/beta hydrolase"/>
    <property type="match status" value="1"/>
</dbReference>
<accession>D2BC32</accession>
<organism evidence="4 5">
    <name type="scientific">Streptosporangium roseum (strain ATCC 12428 / DSM 43021 / JCM 3005 / KCTC 9067 / NCIMB 10171 / NRRL 2505 / NI 9100)</name>
    <dbReference type="NCBI Taxonomy" id="479432"/>
    <lineage>
        <taxon>Bacteria</taxon>
        <taxon>Bacillati</taxon>
        <taxon>Actinomycetota</taxon>
        <taxon>Actinomycetes</taxon>
        <taxon>Streptosporangiales</taxon>
        <taxon>Streptosporangiaceae</taxon>
        <taxon>Streptosporangium</taxon>
    </lineage>
</organism>
<evidence type="ECO:0000259" key="2">
    <source>
        <dbReference type="Pfam" id="PF00326"/>
    </source>
</evidence>
<dbReference type="AlphaFoldDB" id="D2BC32"/>
<dbReference type="PANTHER" id="PTHR11731:SF193">
    <property type="entry name" value="DIPEPTIDYL PEPTIDASE 9"/>
    <property type="match status" value="1"/>
</dbReference>
<evidence type="ECO:0000313" key="5">
    <source>
        <dbReference type="Proteomes" id="UP000002029"/>
    </source>
</evidence>
<evidence type="ECO:0000259" key="3">
    <source>
        <dbReference type="Pfam" id="PF00930"/>
    </source>
</evidence>
<dbReference type="KEGG" id="sro:Sros_5287"/>
<dbReference type="GO" id="GO:0008239">
    <property type="term" value="F:dipeptidyl-peptidase activity"/>
    <property type="evidence" value="ECO:0007669"/>
    <property type="project" value="UniProtKB-EC"/>
</dbReference>
<keyword evidence="5" id="KW-1185">Reference proteome</keyword>
<dbReference type="InterPro" id="IPR001375">
    <property type="entry name" value="Peptidase_S9_cat"/>
</dbReference>
<proteinExistence type="predicted"/>
<protein>
    <submittedName>
        <fullName evidence="4">Dipeptidyl-peptidase IV</fullName>
        <ecNumber evidence="4">3.4.14.5</ecNumber>
    </submittedName>
</protein>
<dbReference type="InterPro" id="IPR002469">
    <property type="entry name" value="Peptidase_S9B_N"/>
</dbReference>
<sequence length="683" mass="73851">MLSDKLLARLAATGRFAYGSPRALTISPDGSLVLFLRSSGPEDPVERLWALDVATGVERLLAEPAEGPHDLPAEERALRERLRLWAPGIGSYATDGSVVVYALGGRLFRVDVTTATVEEIPAAGPVFDPRPSGDRIAYVSAGRIYVHENGGDRLIAGESHVTWGVAEFAAAEELGRHRGHWWAPDGSALLATRVDETRVRRRRLADPSRPELAAPEPAYPQAGGPNAAVELHLLGLDGARRQILWDDIGFPYLSAVDWSEPDRPTITVLDRLQQNGRLLAVDLATGTTLPLAEFSDPRWIEAVPGTPSLLAGGRILTAVEADDTQALAIDGTVVTPSWLYVRRVAGSLGHDLLIEGSEADPAEQHVYRLGPTGALARITHEPGVHSALTGGPTVVLTSGSLETARTRRVVYPGGLVQDAAVELGDLSAASPYRPEPVLDRVTEHRLPSAVLYPSGHVPGEKLPVLLDVYGGPGYQAIAAEPGRWIRKQWWADQGFAVVTIDNRGTPNVSVSFSQAIFRRFSQVTLDDQVAGLHELAGKHPDLDLSRVGVRGWSYGGYFAALAVLRRPDVFHAACAGAPPTDFRWYDTAYTERYLGLPEENASGYDGDSLIADAPRLERPLLLIHGLADDNVYPLHTLRLSEALTRAGRPHSTLLLPGVSHMTPDGVAENLMAIELDFLRRNLR</sequence>
<evidence type="ECO:0000256" key="1">
    <source>
        <dbReference type="SAM" id="MobiDB-lite"/>
    </source>
</evidence>
<dbReference type="ESTHER" id="strrd-d2bc32">
    <property type="family name" value="DPP4N_Peptidase_S9"/>
</dbReference>
<dbReference type="Gene3D" id="2.140.10.30">
    <property type="entry name" value="Dipeptidylpeptidase IV, N-terminal domain"/>
    <property type="match status" value="1"/>
</dbReference>
<gene>
    <name evidence="4" type="ordered locus">Sros_5287</name>
</gene>
<keyword evidence="4" id="KW-0378">Hydrolase</keyword>
<dbReference type="eggNOG" id="COG1506">
    <property type="taxonomic scope" value="Bacteria"/>
</dbReference>
<dbReference type="GO" id="GO:0006508">
    <property type="term" value="P:proteolysis"/>
    <property type="evidence" value="ECO:0007669"/>
    <property type="project" value="InterPro"/>
</dbReference>
<dbReference type="OrthoDB" id="9812921at2"/>
<reference evidence="4 5" key="1">
    <citation type="journal article" date="2010" name="Stand. Genomic Sci.">
        <title>Complete genome sequence of Streptosporangium roseum type strain (NI 9100).</title>
        <authorList>
            <person name="Nolan M."/>
            <person name="Sikorski J."/>
            <person name="Jando M."/>
            <person name="Lucas S."/>
            <person name="Lapidus A."/>
            <person name="Glavina Del Rio T."/>
            <person name="Chen F."/>
            <person name="Tice H."/>
            <person name="Pitluck S."/>
            <person name="Cheng J.F."/>
            <person name="Chertkov O."/>
            <person name="Sims D."/>
            <person name="Meincke L."/>
            <person name="Brettin T."/>
            <person name="Han C."/>
            <person name="Detter J.C."/>
            <person name="Bruce D."/>
            <person name="Goodwin L."/>
            <person name="Land M."/>
            <person name="Hauser L."/>
            <person name="Chang Y.J."/>
            <person name="Jeffries C.D."/>
            <person name="Ivanova N."/>
            <person name="Mavromatis K."/>
            <person name="Mikhailova N."/>
            <person name="Chen A."/>
            <person name="Palaniappan K."/>
            <person name="Chain P."/>
            <person name="Rohde M."/>
            <person name="Goker M."/>
            <person name="Bristow J."/>
            <person name="Eisen J.A."/>
            <person name="Markowitz V."/>
            <person name="Hugenholtz P."/>
            <person name="Kyrpides N.C."/>
            <person name="Klenk H.P."/>
        </authorList>
    </citation>
    <scope>NUCLEOTIDE SEQUENCE [LARGE SCALE GENOMIC DNA]</scope>
    <source>
        <strain evidence="5">ATCC 12428 / DSM 43021 / JCM 3005 / NI 9100</strain>
    </source>
</reference>
<dbReference type="EC" id="3.4.14.5" evidence="4"/>
<evidence type="ECO:0000313" key="4">
    <source>
        <dbReference type="EMBL" id="ACZ88055.1"/>
    </source>
</evidence>
<dbReference type="InterPro" id="IPR050278">
    <property type="entry name" value="Serine_Prot_S9B/DPPIV"/>
</dbReference>
<dbReference type="EMBL" id="CP001814">
    <property type="protein sequence ID" value="ACZ88055.1"/>
    <property type="molecule type" value="Genomic_DNA"/>
</dbReference>
<dbReference type="HOGENOM" id="CLU_006105_2_1_11"/>
<feature type="region of interest" description="Disordered" evidence="1">
    <location>
        <begin position="202"/>
        <end position="221"/>
    </location>
</feature>
<dbReference type="InterPro" id="IPR029058">
    <property type="entry name" value="AB_hydrolase_fold"/>
</dbReference>
<dbReference type="SUPFAM" id="SSF53474">
    <property type="entry name" value="alpha/beta-Hydrolases"/>
    <property type="match status" value="1"/>
</dbReference>
<dbReference type="Pfam" id="PF00326">
    <property type="entry name" value="Peptidase_S9"/>
    <property type="match status" value="1"/>
</dbReference>